<organism evidence="1 2">
    <name type="scientific">Heterorhabditis bacteriophora</name>
    <name type="common">Entomopathogenic nematode worm</name>
    <dbReference type="NCBI Taxonomy" id="37862"/>
    <lineage>
        <taxon>Eukaryota</taxon>
        <taxon>Metazoa</taxon>
        <taxon>Ecdysozoa</taxon>
        <taxon>Nematoda</taxon>
        <taxon>Chromadorea</taxon>
        <taxon>Rhabditida</taxon>
        <taxon>Rhabditina</taxon>
        <taxon>Rhabditomorpha</taxon>
        <taxon>Strongyloidea</taxon>
        <taxon>Heterorhabditidae</taxon>
        <taxon>Heterorhabditis</taxon>
    </lineage>
</organism>
<sequence>MVWVPKLFVYNSLESKEMLTPNRADVRLYYTGAVKPLNFQFCAVALASPLLNVNEMIVDATQPPKDSYFKYYYYVLTVFYGSHCLGECRVVLI</sequence>
<protein>
    <submittedName>
        <fullName evidence="2">Aldedh domain-containing protein</fullName>
    </submittedName>
</protein>
<name>A0A1I7WUA4_HETBA</name>
<reference evidence="2" key="1">
    <citation type="submission" date="2016-11" db="UniProtKB">
        <authorList>
            <consortium name="WormBaseParasite"/>
        </authorList>
    </citation>
    <scope>IDENTIFICATION</scope>
</reference>
<evidence type="ECO:0000313" key="1">
    <source>
        <dbReference type="Proteomes" id="UP000095283"/>
    </source>
</evidence>
<accession>A0A1I7WUA4</accession>
<dbReference type="SUPFAM" id="SSF63712">
    <property type="entry name" value="Nicotinic receptor ligand binding domain-like"/>
    <property type="match status" value="1"/>
</dbReference>
<proteinExistence type="predicted"/>
<dbReference type="GO" id="GO:0005230">
    <property type="term" value="F:extracellular ligand-gated monoatomic ion channel activity"/>
    <property type="evidence" value="ECO:0007669"/>
    <property type="project" value="InterPro"/>
</dbReference>
<evidence type="ECO:0000313" key="2">
    <source>
        <dbReference type="WBParaSite" id="Hba_08720"/>
    </source>
</evidence>
<dbReference type="InterPro" id="IPR036734">
    <property type="entry name" value="Neur_chan_lig-bd_sf"/>
</dbReference>
<dbReference type="Proteomes" id="UP000095283">
    <property type="component" value="Unplaced"/>
</dbReference>
<dbReference type="WBParaSite" id="Hba_08720">
    <property type="protein sequence ID" value="Hba_08720"/>
    <property type="gene ID" value="Hba_08720"/>
</dbReference>
<dbReference type="AlphaFoldDB" id="A0A1I7WUA4"/>
<keyword evidence="1" id="KW-1185">Reference proteome</keyword>
<dbReference type="GO" id="GO:0016020">
    <property type="term" value="C:membrane"/>
    <property type="evidence" value="ECO:0007669"/>
    <property type="project" value="InterPro"/>
</dbReference>